<dbReference type="AlphaFoldDB" id="A0A388SAN3"/>
<gene>
    <name evidence="2" type="ORF">MESMUL_06290</name>
</gene>
<sequence>MEPVSSGHVRKTSCPASRRDEQTRAGSIKKGASLGVKLAFFSWTTTMTPIDNNFLSFQLNTESKPYGIQ</sequence>
<dbReference type="Proteomes" id="UP000266091">
    <property type="component" value="Unassembled WGS sequence"/>
</dbReference>
<proteinExistence type="predicted"/>
<name>A0A388SAN3_9BURK</name>
<accession>A0A401LK97</accession>
<evidence type="ECO:0000256" key="1">
    <source>
        <dbReference type="SAM" id="MobiDB-lite"/>
    </source>
</evidence>
<comment type="caution">
    <text evidence="2">The sequence shown here is derived from an EMBL/GenBank/DDBJ whole genome shotgun (WGS) entry which is preliminary data.</text>
</comment>
<evidence type="ECO:0000313" key="3">
    <source>
        <dbReference type="Proteomes" id="UP000266091"/>
    </source>
</evidence>
<feature type="region of interest" description="Disordered" evidence="1">
    <location>
        <begin position="1"/>
        <end position="28"/>
    </location>
</feature>
<reference evidence="2 3" key="1">
    <citation type="journal article" date="2018" name="Int. J. Syst. Evol. Microbiol.">
        <title>Mesosutterella multiformis gen. nov., sp. nov., a member of the family Sutterellaceae and Sutterella megalosphaeroides sp. nov., isolated from human faeces.</title>
        <authorList>
            <person name="Sakamoto M."/>
            <person name="Ikeyama N."/>
            <person name="Kunihiro T."/>
            <person name="Iino T."/>
            <person name="Yuki M."/>
            <person name="Ohkuma M."/>
        </authorList>
    </citation>
    <scope>NUCLEOTIDE SEQUENCE [LARGE SCALE GENOMIC DNA]</scope>
    <source>
        <strain evidence="2 3">4NBBH2</strain>
    </source>
</reference>
<keyword evidence="3" id="KW-1185">Reference proteome</keyword>
<protein>
    <submittedName>
        <fullName evidence="2">Uncharacterized protein</fullName>
    </submittedName>
</protein>
<accession>A0A388SAN3</accession>
<evidence type="ECO:0000313" key="2">
    <source>
        <dbReference type="EMBL" id="GBO93275.1"/>
    </source>
</evidence>
<organism evidence="2 3">
    <name type="scientific">Mesosutterella multiformis</name>
    <dbReference type="NCBI Taxonomy" id="2259133"/>
    <lineage>
        <taxon>Bacteria</taxon>
        <taxon>Pseudomonadati</taxon>
        <taxon>Pseudomonadota</taxon>
        <taxon>Betaproteobacteria</taxon>
        <taxon>Burkholderiales</taxon>
        <taxon>Sutterellaceae</taxon>
        <taxon>Mesosutterella</taxon>
    </lineage>
</organism>
<dbReference type="EMBL" id="BGZJ01000001">
    <property type="protein sequence ID" value="GBO93275.1"/>
    <property type="molecule type" value="Genomic_DNA"/>
</dbReference>